<gene>
    <name evidence="1" type="ORF">ATK78_3172</name>
</gene>
<protein>
    <submittedName>
        <fullName evidence="1">Uncharacterized protein</fullName>
    </submittedName>
</protein>
<organism evidence="1 2">
    <name type="scientific">Pedobacter metabolipauper</name>
    <dbReference type="NCBI Taxonomy" id="425513"/>
    <lineage>
        <taxon>Bacteria</taxon>
        <taxon>Pseudomonadati</taxon>
        <taxon>Bacteroidota</taxon>
        <taxon>Sphingobacteriia</taxon>
        <taxon>Sphingobacteriales</taxon>
        <taxon>Sphingobacteriaceae</taxon>
        <taxon>Pedobacter</taxon>
    </lineage>
</organism>
<keyword evidence="2" id="KW-1185">Reference proteome</keyword>
<evidence type="ECO:0000313" key="1">
    <source>
        <dbReference type="EMBL" id="TDQ08656.1"/>
    </source>
</evidence>
<dbReference type="AlphaFoldDB" id="A0A4R6SUJ1"/>
<evidence type="ECO:0000313" key="2">
    <source>
        <dbReference type="Proteomes" id="UP000295620"/>
    </source>
</evidence>
<dbReference type="OrthoDB" id="737509at2"/>
<reference evidence="1 2" key="1">
    <citation type="submission" date="2019-03" db="EMBL/GenBank/DDBJ databases">
        <title>Genomic Encyclopedia of Archaeal and Bacterial Type Strains, Phase II (KMG-II): from individual species to whole genera.</title>
        <authorList>
            <person name="Goeker M."/>
        </authorList>
    </citation>
    <scope>NUCLEOTIDE SEQUENCE [LARGE SCALE GENOMIC DNA]</scope>
    <source>
        <strain evidence="1 2">DSM 19035</strain>
    </source>
</reference>
<dbReference type="EMBL" id="SNYC01000005">
    <property type="protein sequence ID" value="TDQ08656.1"/>
    <property type="molecule type" value="Genomic_DNA"/>
</dbReference>
<sequence length="389" mass="45083">MKPCICTREMAEAANRCFEREVYQFLRAWVLSHEDTILLQFEQTLDAYLANDALRDFFINTEYPIVMLLKNRFIACHLGRRVGSVYFDPISGDPLLAHTEQRIYNLARRMDSEQMHVPFRSIHPNKQTDAGDTADINTYPIESEEIRYNSGNHFTSRPANDNVFDENSKRCTAKSEGNLHVLFKHGFLEDRLQDVKELTATMHEAGAVQLQFFVIYSRHSLKEGHFGTSLVIMDPANPDFPRRVMVCDTLLKQLPQHPRWWNHFISEYSNVFGDAIVEIIEDLSHPLQKVNIKGDDPYRHDWDCPYYAASMADALAELVKNNPELTLNGSVSEVHDAMKEIMPDYYQLDLAIKDRPAIQQVNRLKRWKSGRELIKDLVVEISRKSSYEL</sequence>
<proteinExistence type="predicted"/>
<comment type="caution">
    <text evidence="1">The sequence shown here is derived from an EMBL/GenBank/DDBJ whole genome shotgun (WGS) entry which is preliminary data.</text>
</comment>
<name>A0A4R6SUJ1_9SPHI</name>
<dbReference type="Proteomes" id="UP000295620">
    <property type="component" value="Unassembled WGS sequence"/>
</dbReference>
<accession>A0A4R6SUJ1</accession>